<protein>
    <submittedName>
        <fullName evidence="3">BlaR1 peptidase M56</fullName>
    </submittedName>
</protein>
<feature type="transmembrane region" description="Helical" evidence="1">
    <location>
        <begin position="6"/>
        <end position="28"/>
    </location>
</feature>
<keyword evidence="1" id="KW-0812">Transmembrane</keyword>
<dbReference type="InterPro" id="IPR008756">
    <property type="entry name" value="Peptidase_M56"/>
</dbReference>
<dbReference type="Proteomes" id="UP000199315">
    <property type="component" value="Unassembled WGS sequence"/>
</dbReference>
<accession>A0A1D3TTW6</accession>
<keyword evidence="1" id="KW-0472">Membrane</keyword>
<feature type="domain" description="Peptidase M56" evidence="2">
    <location>
        <begin position="7"/>
        <end position="189"/>
    </location>
</feature>
<gene>
    <name evidence="3" type="ORF">SAMN05421730_10115</name>
</gene>
<evidence type="ECO:0000313" key="4">
    <source>
        <dbReference type="Proteomes" id="UP000199315"/>
    </source>
</evidence>
<name>A0A1D3TTW6_9FIRM</name>
<evidence type="ECO:0000313" key="3">
    <source>
        <dbReference type="EMBL" id="SCP97469.1"/>
    </source>
</evidence>
<proteinExistence type="predicted"/>
<dbReference type="AlphaFoldDB" id="A0A1D3TTW6"/>
<dbReference type="Pfam" id="PF05569">
    <property type="entry name" value="Peptidase_M56"/>
    <property type="match status" value="1"/>
</dbReference>
<organism evidence="3 4">
    <name type="scientific">Anaerobium acetethylicum</name>
    <dbReference type="NCBI Taxonomy" id="1619234"/>
    <lineage>
        <taxon>Bacteria</taxon>
        <taxon>Bacillati</taxon>
        <taxon>Bacillota</taxon>
        <taxon>Clostridia</taxon>
        <taxon>Lachnospirales</taxon>
        <taxon>Lachnospiraceae</taxon>
        <taxon>Anaerobium</taxon>
    </lineage>
</organism>
<dbReference type="OrthoDB" id="9804799at2"/>
<dbReference type="EMBL" id="FMKA01000011">
    <property type="protein sequence ID" value="SCP97469.1"/>
    <property type="molecule type" value="Genomic_DNA"/>
</dbReference>
<keyword evidence="1" id="KW-1133">Transmembrane helix</keyword>
<feature type="transmembrane region" description="Helical" evidence="1">
    <location>
        <begin position="111"/>
        <end position="133"/>
    </location>
</feature>
<evidence type="ECO:0000259" key="2">
    <source>
        <dbReference type="Pfam" id="PF05569"/>
    </source>
</evidence>
<dbReference type="STRING" id="1619234.SAMN05421730_10115"/>
<keyword evidence="4" id="KW-1185">Reference proteome</keyword>
<reference evidence="3 4" key="1">
    <citation type="submission" date="2016-09" db="EMBL/GenBank/DDBJ databases">
        <authorList>
            <person name="Capua I."/>
            <person name="De Benedictis P."/>
            <person name="Joannis T."/>
            <person name="Lombin L.H."/>
            <person name="Cattoli G."/>
        </authorList>
    </citation>
    <scope>NUCLEOTIDE SEQUENCE [LARGE SCALE GENOMIC DNA]</scope>
    <source>
        <strain evidence="3 4">GluBS11</strain>
    </source>
</reference>
<evidence type="ECO:0000256" key="1">
    <source>
        <dbReference type="SAM" id="Phobius"/>
    </source>
</evidence>
<sequence>MADIFFKFINMSISASWLVLVVIILRLLLKKAPKWLNPVLWGIVGLRLVLPFSFESILSLIPTAETISPEIIYSQEPIIHSGIPALNSVVNPIITEYFATNPTASANPLQIWIPIAAIVWTVGIATMLIYTVISYLHLSRRVKTAVLLRDNIYQSENVASPFVLGILRPRIYLSFNMNEKDISHVVAHE</sequence>